<evidence type="ECO:0000256" key="8">
    <source>
        <dbReference type="HAMAP-Rule" id="MF_00158"/>
    </source>
</evidence>
<evidence type="ECO:0000256" key="2">
    <source>
        <dbReference type="ARBA" id="ARBA00009256"/>
    </source>
</evidence>
<dbReference type="Gene3D" id="3.40.50.620">
    <property type="entry name" value="HUPs"/>
    <property type="match status" value="1"/>
</dbReference>
<evidence type="ECO:0000256" key="5">
    <source>
        <dbReference type="ARBA" id="ARBA00022741"/>
    </source>
</evidence>
<keyword evidence="10" id="KW-1185">Reference proteome</keyword>
<evidence type="ECO:0000256" key="3">
    <source>
        <dbReference type="ARBA" id="ARBA00022598"/>
    </source>
</evidence>
<dbReference type="HAMAP" id="MF_00158">
    <property type="entry name" value="PanC"/>
    <property type="match status" value="1"/>
</dbReference>
<dbReference type="GO" id="GO:0005829">
    <property type="term" value="C:cytosol"/>
    <property type="evidence" value="ECO:0007669"/>
    <property type="project" value="TreeGrafter"/>
</dbReference>
<dbReference type="UniPathway" id="UPA00028">
    <property type="reaction ID" value="UER00005"/>
</dbReference>
<dbReference type="RefSeq" id="WP_134573940.1">
    <property type="nucleotide sequence ID" value="NZ_SOGT01000018.1"/>
</dbReference>
<comment type="similarity">
    <text evidence="2 8">Belongs to the pantothenate synthetase family.</text>
</comment>
<dbReference type="PANTHER" id="PTHR21299">
    <property type="entry name" value="CYTIDYLATE KINASE/PANTOATE-BETA-ALANINE LIGASE"/>
    <property type="match status" value="1"/>
</dbReference>
<name>A0A4R8ZCB1_9MICO</name>
<keyword evidence="5 8" id="KW-0547">Nucleotide-binding</keyword>
<dbReference type="NCBIfam" id="TIGR00125">
    <property type="entry name" value="cyt_tran_rel"/>
    <property type="match status" value="1"/>
</dbReference>
<dbReference type="GO" id="GO:0004592">
    <property type="term" value="F:pantoate-beta-alanine ligase activity"/>
    <property type="evidence" value="ECO:0007669"/>
    <property type="project" value="UniProtKB-UniRule"/>
</dbReference>
<keyword evidence="3 8" id="KW-0436">Ligase</keyword>
<dbReference type="PANTHER" id="PTHR21299:SF1">
    <property type="entry name" value="PANTOATE--BETA-ALANINE LIGASE"/>
    <property type="match status" value="1"/>
</dbReference>
<dbReference type="SUPFAM" id="SSF52374">
    <property type="entry name" value="Nucleotidylyl transferase"/>
    <property type="match status" value="1"/>
</dbReference>
<dbReference type="Proteomes" id="UP000298424">
    <property type="component" value="Unassembled WGS sequence"/>
</dbReference>
<dbReference type="EC" id="6.3.2.1" evidence="8"/>
<organism evidence="9 10">
    <name type="scientific">Cryobacterium lyxosi</name>
    <dbReference type="NCBI Taxonomy" id="1259228"/>
    <lineage>
        <taxon>Bacteria</taxon>
        <taxon>Bacillati</taxon>
        <taxon>Actinomycetota</taxon>
        <taxon>Actinomycetes</taxon>
        <taxon>Micrococcales</taxon>
        <taxon>Microbacteriaceae</taxon>
        <taxon>Cryobacterium</taxon>
    </lineage>
</organism>
<keyword evidence="4 8" id="KW-0566">Pantothenate biosynthesis</keyword>
<evidence type="ECO:0000256" key="1">
    <source>
        <dbReference type="ARBA" id="ARBA00004990"/>
    </source>
</evidence>
<sequence length="290" mass="30225">MSTIQVVNTIAELQDRLGRARDSAALTGGDTRIVLVPTMGALHAGHLALVRRAHALGGIVVVSIFVNPLQFGAGEDLDSYPRTLDADLAALGAENVSFVFAPSAREMFPGGGSGVRVTAGPVGALYEGAARPGHFDGMLTVVAKLLGIVTPDVAVFGQKDGQQAFLVQRLVDELSVRSAIEVVETVREPGGLALSSRNRYLDEAQHTAAQALFAALTAAVEAAEAGPAAALVAAHARIAAQPLVKLDYLVIVHPDTLLAVHDDYRGPARLLVAARVGRTRLIDNVSLNLG</sequence>
<comment type="catalytic activity">
    <reaction evidence="7 8">
        <text>(R)-pantoate + beta-alanine + ATP = (R)-pantothenate + AMP + diphosphate + H(+)</text>
        <dbReference type="Rhea" id="RHEA:10912"/>
        <dbReference type="ChEBI" id="CHEBI:15378"/>
        <dbReference type="ChEBI" id="CHEBI:15980"/>
        <dbReference type="ChEBI" id="CHEBI:29032"/>
        <dbReference type="ChEBI" id="CHEBI:30616"/>
        <dbReference type="ChEBI" id="CHEBI:33019"/>
        <dbReference type="ChEBI" id="CHEBI:57966"/>
        <dbReference type="ChEBI" id="CHEBI:456215"/>
        <dbReference type="EC" id="6.3.2.1"/>
    </reaction>
</comment>
<feature type="binding site" evidence="8">
    <location>
        <position position="186"/>
    </location>
    <ligand>
        <name>ATP</name>
        <dbReference type="ChEBI" id="CHEBI:30616"/>
    </ligand>
</feature>
<dbReference type="InterPro" id="IPR003721">
    <property type="entry name" value="Pantoate_ligase"/>
</dbReference>
<comment type="caution">
    <text evidence="9">The sequence shown here is derived from an EMBL/GenBank/DDBJ whole genome shotgun (WGS) entry which is preliminary data.</text>
</comment>
<accession>A0A4R8ZCB1</accession>
<comment type="function">
    <text evidence="8">Catalyzes the condensation of pantoate with beta-alanine in an ATP-dependent reaction via a pantoyl-adenylate intermediate.</text>
</comment>
<dbReference type="NCBIfam" id="TIGR00018">
    <property type="entry name" value="panC"/>
    <property type="match status" value="1"/>
</dbReference>
<dbReference type="Gene3D" id="3.30.1300.10">
    <property type="entry name" value="Pantoate-beta-alanine ligase, C-terminal domain"/>
    <property type="match status" value="1"/>
</dbReference>
<evidence type="ECO:0000313" key="9">
    <source>
        <dbReference type="EMBL" id="TFD23149.1"/>
    </source>
</evidence>
<comment type="pathway">
    <text evidence="1 8">Cofactor biosynthesis; (R)-pantothenate biosynthesis; (R)-pantothenate from (R)-pantoate and beta-alanine: step 1/1.</text>
</comment>
<evidence type="ECO:0000256" key="6">
    <source>
        <dbReference type="ARBA" id="ARBA00022840"/>
    </source>
</evidence>
<proteinExistence type="inferred from homology"/>
<feature type="active site" description="Proton donor" evidence="8">
    <location>
        <position position="46"/>
    </location>
</feature>
<dbReference type="AlphaFoldDB" id="A0A4R8ZCB1"/>
<dbReference type="OrthoDB" id="9773087at2"/>
<comment type="subcellular location">
    <subcellularLocation>
        <location evidence="8">Cytoplasm</location>
    </subcellularLocation>
</comment>
<evidence type="ECO:0000256" key="7">
    <source>
        <dbReference type="ARBA" id="ARBA00048258"/>
    </source>
</evidence>
<dbReference type="Pfam" id="PF02569">
    <property type="entry name" value="Pantoate_ligase"/>
    <property type="match status" value="1"/>
</dbReference>
<feature type="binding site" evidence="8">
    <location>
        <position position="70"/>
    </location>
    <ligand>
        <name>beta-alanine</name>
        <dbReference type="ChEBI" id="CHEBI:57966"/>
    </ligand>
</feature>
<keyword evidence="8" id="KW-0963">Cytoplasm</keyword>
<feature type="binding site" evidence="8">
    <location>
        <position position="70"/>
    </location>
    <ligand>
        <name>(R)-pantoate</name>
        <dbReference type="ChEBI" id="CHEBI:15980"/>
    </ligand>
</feature>
<protein>
    <recommendedName>
        <fullName evidence="8">Pantothenate synthetase</fullName>
        <shortName evidence="8">PS</shortName>
        <ecNumber evidence="8">6.3.2.1</ecNumber>
    </recommendedName>
    <alternativeName>
        <fullName evidence="8">Pantoate--beta-alanine ligase</fullName>
    </alternativeName>
    <alternativeName>
        <fullName evidence="8">Pantoate-activating enzyme</fullName>
    </alternativeName>
</protein>
<dbReference type="InterPro" id="IPR042176">
    <property type="entry name" value="Pantoate_ligase_C"/>
</dbReference>
<evidence type="ECO:0000256" key="4">
    <source>
        <dbReference type="ARBA" id="ARBA00022655"/>
    </source>
</evidence>
<dbReference type="EMBL" id="SOGT01000018">
    <property type="protein sequence ID" value="TFD23149.1"/>
    <property type="molecule type" value="Genomic_DNA"/>
</dbReference>
<dbReference type="InterPro" id="IPR014729">
    <property type="entry name" value="Rossmann-like_a/b/a_fold"/>
</dbReference>
<feature type="binding site" evidence="8">
    <location>
        <position position="163"/>
    </location>
    <ligand>
        <name>(R)-pantoate</name>
        <dbReference type="ChEBI" id="CHEBI:15980"/>
    </ligand>
</feature>
<feature type="binding site" evidence="8">
    <location>
        <begin position="194"/>
        <end position="197"/>
    </location>
    <ligand>
        <name>ATP</name>
        <dbReference type="ChEBI" id="CHEBI:30616"/>
    </ligand>
</feature>
<feature type="binding site" evidence="8">
    <location>
        <begin position="39"/>
        <end position="46"/>
    </location>
    <ligand>
        <name>ATP</name>
        <dbReference type="ChEBI" id="CHEBI:30616"/>
    </ligand>
</feature>
<reference evidence="9 10" key="1">
    <citation type="submission" date="2019-03" db="EMBL/GenBank/DDBJ databases">
        <title>Genomics of glacier-inhabiting Cryobacterium strains.</title>
        <authorList>
            <person name="Liu Q."/>
            <person name="Xin Y.-H."/>
        </authorList>
    </citation>
    <scope>NUCLEOTIDE SEQUENCE [LARGE SCALE GENOMIC DNA]</scope>
    <source>
        <strain evidence="9 10">TMT1-1</strain>
    </source>
</reference>
<dbReference type="InterPro" id="IPR004821">
    <property type="entry name" value="Cyt_trans-like"/>
</dbReference>
<feature type="binding site" evidence="8">
    <location>
        <begin position="157"/>
        <end position="160"/>
    </location>
    <ligand>
        <name>ATP</name>
        <dbReference type="ChEBI" id="CHEBI:30616"/>
    </ligand>
</feature>
<evidence type="ECO:0000313" key="10">
    <source>
        <dbReference type="Proteomes" id="UP000298424"/>
    </source>
</evidence>
<gene>
    <name evidence="8" type="primary">panC</name>
    <name evidence="9" type="ORF">E3T27_15815</name>
</gene>
<dbReference type="GO" id="GO:0005524">
    <property type="term" value="F:ATP binding"/>
    <property type="evidence" value="ECO:0007669"/>
    <property type="project" value="UniProtKB-KW"/>
</dbReference>
<keyword evidence="6 8" id="KW-0067">ATP-binding</keyword>
<dbReference type="GO" id="GO:0015940">
    <property type="term" value="P:pantothenate biosynthetic process"/>
    <property type="evidence" value="ECO:0007669"/>
    <property type="project" value="UniProtKB-UniRule"/>
</dbReference>
<comment type="subunit">
    <text evidence="8">Homodimer.</text>
</comment>
<comment type="miscellaneous">
    <text evidence="8">The reaction proceeds by a bi uni uni bi ping pong mechanism.</text>
</comment>